<evidence type="ECO:0000313" key="10">
    <source>
        <dbReference type="EMBL" id="MBB5180599.1"/>
    </source>
</evidence>
<keyword evidence="8" id="KW-1003">Cell membrane</keyword>
<name>A0A7W8CTI5_9BACL</name>
<dbReference type="EMBL" id="JACHHE010000005">
    <property type="protein sequence ID" value="MBB5180599.1"/>
    <property type="molecule type" value="Genomic_DNA"/>
</dbReference>
<evidence type="ECO:0000256" key="2">
    <source>
        <dbReference type="ARBA" id="ARBA00022692"/>
    </source>
</evidence>
<reference evidence="10 11" key="1">
    <citation type="submission" date="2020-08" db="EMBL/GenBank/DDBJ databases">
        <title>Genomic Encyclopedia of Type Strains, Phase IV (KMG-IV): sequencing the most valuable type-strain genomes for metagenomic binning, comparative biology and taxonomic classification.</title>
        <authorList>
            <person name="Goeker M."/>
        </authorList>
    </citation>
    <scope>NUCLEOTIDE SEQUENCE [LARGE SCALE GENOMIC DNA]</scope>
    <source>
        <strain evidence="10 11">DSM 15895</strain>
    </source>
</reference>
<gene>
    <name evidence="8" type="primary">ezrA</name>
    <name evidence="10" type="ORF">HNQ44_002028</name>
</gene>
<organism evidence="10 11">
    <name type="scientific">Planococcus koreensis</name>
    <dbReference type="NCBI Taxonomy" id="112331"/>
    <lineage>
        <taxon>Bacteria</taxon>
        <taxon>Bacillati</taxon>
        <taxon>Bacillota</taxon>
        <taxon>Bacilli</taxon>
        <taxon>Bacillales</taxon>
        <taxon>Caryophanaceae</taxon>
        <taxon>Planococcus</taxon>
    </lineage>
</organism>
<keyword evidence="6 8" id="KW-0717">Septation</keyword>
<evidence type="ECO:0000256" key="6">
    <source>
        <dbReference type="ARBA" id="ARBA00023210"/>
    </source>
</evidence>
<feature type="topological domain" description="Extracellular" evidence="8">
    <location>
        <begin position="1"/>
        <end position="3"/>
    </location>
</feature>
<dbReference type="NCBIfam" id="NF003413">
    <property type="entry name" value="PRK04778.1-7"/>
    <property type="match status" value="1"/>
</dbReference>
<evidence type="ECO:0000256" key="8">
    <source>
        <dbReference type="HAMAP-Rule" id="MF_00728"/>
    </source>
</evidence>
<evidence type="ECO:0000256" key="5">
    <source>
        <dbReference type="ARBA" id="ARBA00023136"/>
    </source>
</evidence>
<evidence type="ECO:0000256" key="7">
    <source>
        <dbReference type="ARBA" id="ARBA00023306"/>
    </source>
</evidence>
<dbReference type="GO" id="GO:0000921">
    <property type="term" value="P:septin ring assembly"/>
    <property type="evidence" value="ECO:0007669"/>
    <property type="project" value="InterPro"/>
</dbReference>
<evidence type="ECO:0000256" key="3">
    <source>
        <dbReference type="ARBA" id="ARBA00022989"/>
    </source>
</evidence>
<evidence type="ECO:0000256" key="4">
    <source>
        <dbReference type="ARBA" id="ARBA00023054"/>
    </source>
</evidence>
<evidence type="ECO:0000256" key="1">
    <source>
        <dbReference type="ARBA" id="ARBA00022618"/>
    </source>
</evidence>
<dbReference type="Proteomes" id="UP000525923">
    <property type="component" value="Unassembled WGS sequence"/>
</dbReference>
<comment type="caution">
    <text evidence="10">The sequence shown here is derived from an EMBL/GenBank/DDBJ whole genome shotgun (WGS) entry which is preliminary data.</text>
</comment>
<keyword evidence="4 8" id="KW-0175">Coiled coil</keyword>
<comment type="subcellular location">
    <subcellularLocation>
        <location evidence="8">Cell membrane</location>
        <topology evidence="8">Single-pass membrane protein</topology>
    </subcellularLocation>
    <text evidence="8">Colocalized with FtsZ to the nascent septal site.</text>
</comment>
<feature type="transmembrane region" description="Helical" evidence="9">
    <location>
        <begin position="6"/>
        <end position="22"/>
    </location>
</feature>
<feature type="coiled-coil region" evidence="8">
    <location>
        <begin position="250"/>
        <end position="277"/>
    </location>
</feature>
<protein>
    <recommendedName>
        <fullName evidence="8">Septation ring formation regulator EzrA</fullName>
    </recommendedName>
</protein>
<dbReference type="RefSeq" id="WP_135503220.1">
    <property type="nucleotide sequence ID" value="NZ_JACHHE010000005.1"/>
</dbReference>
<keyword evidence="3 8" id="KW-1133">Transmembrane helix</keyword>
<keyword evidence="7 8" id="KW-0131">Cell cycle</keyword>
<dbReference type="OrthoDB" id="1654473at2"/>
<comment type="similarity">
    <text evidence="8">Belongs to the EzrA family.</text>
</comment>
<dbReference type="GO" id="GO:0000917">
    <property type="term" value="P:division septum assembly"/>
    <property type="evidence" value="ECO:0007669"/>
    <property type="project" value="UniProtKB-KW"/>
</dbReference>
<keyword evidence="2 8" id="KW-0812">Transmembrane</keyword>
<dbReference type="HAMAP" id="MF_00728">
    <property type="entry name" value="EzrA"/>
    <property type="match status" value="1"/>
</dbReference>
<dbReference type="Pfam" id="PF06160">
    <property type="entry name" value="EzrA"/>
    <property type="match status" value="1"/>
</dbReference>
<dbReference type="AlphaFoldDB" id="A0A7W8CTI5"/>
<comment type="function">
    <text evidence="8">Negative regulator of FtsZ ring formation; modulates the frequency and position of FtsZ ring formation. Inhibits FtsZ ring formation at polar sites. Interacts either with FtsZ or with one of its binding partners to promote depolymerization.</text>
</comment>
<dbReference type="InterPro" id="IPR010379">
    <property type="entry name" value="EzrA"/>
</dbReference>
<evidence type="ECO:0000313" key="11">
    <source>
        <dbReference type="Proteomes" id="UP000525923"/>
    </source>
</evidence>
<keyword evidence="1 8" id="KW-0132">Cell division</keyword>
<feature type="coiled-coil region" evidence="8">
    <location>
        <begin position="477"/>
        <end position="504"/>
    </location>
</feature>
<feature type="coiled-coil region" evidence="8">
    <location>
        <begin position="356"/>
        <end position="432"/>
    </location>
</feature>
<dbReference type="GO" id="GO:0005886">
    <property type="term" value="C:plasma membrane"/>
    <property type="evidence" value="ECO:0007669"/>
    <property type="project" value="UniProtKB-SubCell"/>
</dbReference>
<dbReference type="GO" id="GO:0005940">
    <property type="term" value="C:septin ring"/>
    <property type="evidence" value="ECO:0007669"/>
    <property type="project" value="InterPro"/>
</dbReference>
<evidence type="ECO:0000256" key="9">
    <source>
        <dbReference type="SAM" id="Phobius"/>
    </source>
</evidence>
<sequence length="567" mass="65624">MMKYIIIAVIILIAVIIVGFMFRKKHNAEIERLEQLKLQIQNKPILEELTKVKQLNMNGQTEEMFERWRAVWTEIMDLHIPKIDASLFDAEDAIDRFNFGKASKIEQEIEVRIEKVDQQMNAILSELSDLIGSEEKNRSEMDLMKDHYRQARKTLLAHQHSYGAAAGPLEKKLESFTPLFSEYDKLTEEGNYLEARETVMGLSDEGDYVFSLIDNIPPLLADVQSKIPASIQELRSGQREMESQSYYLNHLELTGQLDAMEQELAHMKEEIAELKIAETTVKAEAMKDRIDSFYELLEKEVEAKHFVDQYKVQTGRQLDTVSSETRDTYDECAVVQQSYKISESDAAIPRACLDKLEELQRRFDLLESRTQEEQAAYSSLEEELVNIRKELAEVDVAQSGLAGSLKNLRIDENEARKKLEHLKRQLQETDRMLHKANTPGIPEEMDVRLEEAEEHLFVAMQGLQEVPLNMKLVDSYLTKAEKCIDEVEEKAKEMIENVLLVERIIQYGNRYRKTNPQMNAKLMEAEESFRQLRYSKALEEAATAVENFEPGSMKRIEVLVKEDAWRV</sequence>
<keyword evidence="11" id="KW-1185">Reference proteome</keyword>
<proteinExistence type="inferred from homology"/>
<accession>A0A7W8CTI5</accession>
<keyword evidence="5 8" id="KW-0472">Membrane</keyword>
<feature type="topological domain" description="Cytoplasmic" evidence="8">
    <location>
        <begin position="23"/>
        <end position="567"/>
    </location>
</feature>